<evidence type="ECO:0000256" key="1">
    <source>
        <dbReference type="SAM" id="MobiDB-lite"/>
    </source>
</evidence>
<organism evidence="3 4">
    <name type="scientific">Panicum virgatum</name>
    <name type="common">Blackwell switchgrass</name>
    <dbReference type="NCBI Taxonomy" id="38727"/>
    <lineage>
        <taxon>Eukaryota</taxon>
        <taxon>Viridiplantae</taxon>
        <taxon>Streptophyta</taxon>
        <taxon>Embryophyta</taxon>
        <taxon>Tracheophyta</taxon>
        <taxon>Spermatophyta</taxon>
        <taxon>Magnoliopsida</taxon>
        <taxon>Liliopsida</taxon>
        <taxon>Poales</taxon>
        <taxon>Poaceae</taxon>
        <taxon>PACMAD clade</taxon>
        <taxon>Panicoideae</taxon>
        <taxon>Panicodae</taxon>
        <taxon>Paniceae</taxon>
        <taxon>Panicinae</taxon>
        <taxon>Panicum</taxon>
        <taxon>Panicum sect. Hiantes</taxon>
    </lineage>
</organism>
<feature type="signal peptide" evidence="2">
    <location>
        <begin position="1"/>
        <end position="25"/>
    </location>
</feature>
<accession>A0A8T0NJQ8</accession>
<keyword evidence="2" id="KW-0732">Signal</keyword>
<evidence type="ECO:0000313" key="4">
    <source>
        <dbReference type="Proteomes" id="UP000823388"/>
    </source>
</evidence>
<sequence length="137" mass="14960">MSPTNHRLYTFFFFFSALISSSSTALRLPRADHAPPNSSTGSHLSCVGVGRSSTYRFLLPSSRLQSPGARRSRGRPTRGGMPSCCRRGVELGRCCARVGSSVGCGRRRGGGWSSGARSPEQQRRCERRSPARQANRQ</sequence>
<dbReference type="AlphaFoldDB" id="A0A8T0NJQ8"/>
<comment type="caution">
    <text evidence="3">The sequence shown here is derived from an EMBL/GenBank/DDBJ whole genome shotgun (WGS) entry which is preliminary data.</text>
</comment>
<proteinExistence type="predicted"/>
<evidence type="ECO:0000256" key="2">
    <source>
        <dbReference type="SAM" id="SignalP"/>
    </source>
</evidence>
<evidence type="ECO:0008006" key="5">
    <source>
        <dbReference type="Google" id="ProtNLM"/>
    </source>
</evidence>
<name>A0A8T0NJQ8_PANVG</name>
<feature type="region of interest" description="Disordered" evidence="1">
    <location>
        <begin position="102"/>
        <end position="137"/>
    </location>
</feature>
<dbReference type="EMBL" id="CM029053">
    <property type="protein sequence ID" value="KAG2548362.1"/>
    <property type="molecule type" value="Genomic_DNA"/>
</dbReference>
<feature type="chain" id="PRO_5035713067" description="Secreted protein" evidence="2">
    <location>
        <begin position="26"/>
        <end position="137"/>
    </location>
</feature>
<protein>
    <recommendedName>
        <fullName evidence="5">Secreted protein</fullName>
    </recommendedName>
</protein>
<feature type="region of interest" description="Disordered" evidence="1">
    <location>
        <begin position="61"/>
        <end position="82"/>
    </location>
</feature>
<evidence type="ECO:0000313" key="3">
    <source>
        <dbReference type="EMBL" id="KAG2548362.1"/>
    </source>
</evidence>
<reference evidence="3 4" key="1">
    <citation type="submission" date="2020-05" db="EMBL/GenBank/DDBJ databases">
        <title>WGS assembly of Panicum virgatum.</title>
        <authorList>
            <person name="Lovell J.T."/>
            <person name="Jenkins J."/>
            <person name="Shu S."/>
            <person name="Juenger T.E."/>
            <person name="Schmutz J."/>
        </authorList>
    </citation>
    <scope>NUCLEOTIDE SEQUENCE [LARGE SCALE GENOMIC DNA]</scope>
    <source>
        <strain evidence="4">cv. AP13</strain>
    </source>
</reference>
<feature type="compositionally biased region" description="Basic and acidic residues" evidence="1">
    <location>
        <begin position="120"/>
        <end position="129"/>
    </location>
</feature>
<dbReference type="Proteomes" id="UP000823388">
    <property type="component" value="Chromosome 9K"/>
</dbReference>
<gene>
    <name evidence="3" type="ORF">PVAP13_9KG439370</name>
</gene>
<keyword evidence="4" id="KW-1185">Reference proteome</keyword>